<reference evidence="1" key="1">
    <citation type="submission" date="2021-03" db="EMBL/GenBank/DDBJ databases">
        <title>Whole genome shotgun sequence of Actinoplanes consettensis NBRC 14913.</title>
        <authorList>
            <person name="Komaki H."/>
            <person name="Tamura T."/>
        </authorList>
    </citation>
    <scope>NUCLEOTIDE SEQUENCE</scope>
    <source>
        <strain evidence="1">NBRC 14913</strain>
    </source>
</reference>
<protein>
    <submittedName>
        <fullName evidence="1">Uncharacterized protein</fullName>
    </submittedName>
</protein>
<name>A0A919T1E1_9ACTN</name>
<evidence type="ECO:0000313" key="1">
    <source>
        <dbReference type="EMBL" id="GIM82774.1"/>
    </source>
</evidence>
<proteinExistence type="predicted"/>
<organism evidence="1 2">
    <name type="scientific">Winogradskya consettensis</name>
    <dbReference type="NCBI Taxonomy" id="113560"/>
    <lineage>
        <taxon>Bacteria</taxon>
        <taxon>Bacillati</taxon>
        <taxon>Actinomycetota</taxon>
        <taxon>Actinomycetes</taxon>
        <taxon>Micromonosporales</taxon>
        <taxon>Micromonosporaceae</taxon>
        <taxon>Winogradskya</taxon>
    </lineage>
</organism>
<gene>
    <name evidence="1" type="ORF">Aco04nite_83200</name>
</gene>
<dbReference type="AlphaFoldDB" id="A0A919T1E1"/>
<accession>A0A919T1E1</accession>
<comment type="caution">
    <text evidence="1">The sequence shown here is derived from an EMBL/GenBank/DDBJ whole genome shotgun (WGS) entry which is preliminary data.</text>
</comment>
<keyword evidence="2" id="KW-1185">Reference proteome</keyword>
<dbReference type="Proteomes" id="UP000680865">
    <property type="component" value="Unassembled WGS sequence"/>
</dbReference>
<sequence>MKKNRQPSRYVVVFDCNIYLDAARVLGEPFTWGKLRHVVDKLESVLVPHPKDEAFDSLRALNYAYAVQIDLDNVEVWASYHIAVMVRYVLERPVVPSKKNETPGLGWSAESVEDLLDELIFGLVTLSGGGIVKRYLPDGNPPLDHEDGKIYGACRALAGDDPLAEVYCVTRDREFRAAYRKGLLGRHTQVIAPAELAMMIRQASAQAAFRRILGDG</sequence>
<dbReference type="EMBL" id="BOQP01000052">
    <property type="protein sequence ID" value="GIM82774.1"/>
    <property type="molecule type" value="Genomic_DNA"/>
</dbReference>
<evidence type="ECO:0000313" key="2">
    <source>
        <dbReference type="Proteomes" id="UP000680865"/>
    </source>
</evidence>